<keyword evidence="2" id="KW-1185">Reference proteome</keyword>
<gene>
    <name evidence="1" type="ORF">DXN04_22005</name>
</gene>
<dbReference type="Gene3D" id="2.60.120.260">
    <property type="entry name" value="Galactose-binding domain-like"/>
    <property type="match status" value="1"/>
</dbReference>
<evidence type="ECO:0000313" key="1">
    <source>
        <dbReference type="EMBL" id="RFM32365.1"/>
    </source>
</evidence>
<dbReference type="OrthoDB" id="627712at2"/>
<name>A0A3E1NWR7_9BACT</name>
<protein>
    <submittedName>
        <fullName evidence="1">Uncharacterized protein</fullName>
    </submittedName>
</protein>
<reference evidence="1 2" key="1">
    <citation type="submission" date="2018-08" db="EMBL/GenBank/DDBJ databases">
        <title>Chitinophaga sp. K20C18050901, a novel bacterium isolated from forest soil.</title>
        <authorList>
            <person name="Wang C."/>
        </authorList>
    </citation>
    <scope>NUCLEOTIDE SEQUENCE [LARGE SCALE GENOMIC DNA]</scope>
    <source>
        <strain evidence="1 2">K20C18050901</strain>
    </source>
</reference>
<dbReference type="RefSeq" id="WP_116855558.1">
    <property type="nucleotide sequence ID" value="NZ_QTJV01000009.1"/>
</dbReference>
<proteinExistence type="predicted"/>
<dbReference type="AlphaFoldDB" id="A0A3E1NWR7"/>
<dbReference type="EMBL" id="QTJV01000009">
    <property type="protein sequence ID" value="RFM32365.1"/>
    <property type="molecule type" value="Genomic_DNA"/>
</dbReference>
<comment type="caution">
    <text evidence="1">The sequence shown here is derived from an EMBL/GenBank/DDBJ whole genome shotgun (WGS) entry which is preliminary data.</text>
</comment>
<dbReference type="Proteomes" id="UP000261174">
    <property type="component" value="Unassembled WGS sequence"/>
</dbReference>
<sequence length="752" mass="82424">MRKYFFLTLIIVITGLRSSGQGATGTCACTCLKPLFDYLIASNRLYIKESDHILLSTLINDANAAGYSVSYSGCSILTSNINNYFYALTTATSGSQYKARLGDCAVILTAVNNGTVNFTKLASTDCDNSGKVSFNYGKPIHKKYMVTRSVNAYMVSATSDIFPAVTSFTRYGMDTAATNMRVGFSSNNTGTYQLTTVMAIDSAVNIPDDAIILSATLNLFADPAGFYPATYTNAHVLRSETGYQSVGTLCFSSDPWTYKTDPVLIQVLGGTTSGDVVVADDHFQNFSFDLASGLKNSKRLLDKGILLKNMKTLPTQFTDEYTLYATFCSQRNADATKRPYLDITWTFATDTGIVAQLYIDSCYTCTDVSSGFCYSAITDTSVNPYTYGLTGNWQPYRSFAYYGARKESDPTDSTHIRTDGTFLNYAGFWKMTTDSTWQAQDTAVSRWVWNSESTLFNRKGAEMENKDPLGRYNAAIYGYQDALATAVVQNARFREIGYEGFEDYDYIGSTCDSVCAVPRNFDFSAYKNAFDTTEAHTGRYSLRVNAGSSAGITATVAAADDNTFELGYTTTANTCSTDGSTVLKRIVAGSDALLPSFSPIAGKRMVVSVWVKESGQCDGTSYTGNQVSIVVGRATGNISTVATPSGNIIEGWERYEVVVDVATDATALTVNMQNTGSNTVYFDDLRIHPYNANMKSYVYDAETLRLMAELDENNYAAFYEYDDDGSLIRLKKETERGVMTITESRSALLNDY</sequence>
<organism evidence="1 2">
    <name type="scientific">Chitinophaga silvisoli</name>
    <dbReference type="NCBI Taxonomy" id="2291814"/>
    <lineage>
        <taxon>Bacteria</taxon>
        <taxon>Pseudomonadati</taxon>
        <taxon>Bacteroidota</taxon>
        <taxon>Chitinophagia</taxon>
        <taxon>Chitinophagales</taxon>
        <taxon>Chitinophagaceae</taxon>
        <taxon>Chitinophaga</taxon>
    </lineage>
</organism>
<evidence type="ECO:0000313" key="2">
    <source>
        <dbReference type="Proteomes" id="UP000261174"/>
    </source>
</evidence>
<accession>A0A3E1NWR7</accession>
<dbReference type="PROSITE" id="PS51257">
    <property type="entry name" value="PROKAR_LIPOPROTEIN"/>
    <property type="match status" value="1"/>
</dbReference>